<sequence length="195" mass="21420">MDDIVKQAMAKWPRVPHCSGWLGLDARGRWWLRDEQAQALGAFASGVPGARGSRLEHEGLIAFIGRNYEVDAQGQWYFQNGPQRVYVELEAAPWVWRLHDDGRVLSHTGRAVQPSALWLDEVGHAYLLADCGFGLVHSQDVGLVAQAVEQGRWTPETLAAAQMPGRFGFVLSPQQLAGSRDGPAAADQNRSPGPR</sequence>
<proteinExistence type="predicted"/>
<evidence type="ECO:0000256" key="1">
    <source>
        <dbReference type="SAM" id="MobiDB-lite"/>
    </source>
</evidence>
<dbReference type="AlphaFoldDB" id="A0A2P1NGT8"/>
<keyword evidence="3" id="KW-1185">Reference proteome</keyword>
<name>A0A2P1NGT8_9BURK</name>
<dbReference type="KEGG" id="melm:C7H73_00135"/>
<dbReference type="Proteomes" id="UP000241829">
    <property type="component" value="Chromosome"/>
</dbReference>
<evidence type="ECO:0000313" key="2">
    <source>
        <dbReference type="EMBL" id="AVP56224.1"/>
    </source>
</evidence>
<protein>
    <submittedName>
        <fullName evidence="2">DUF2946 domain-containing protein</fullName>
    </submittedName>
</protein>
<dbReference type="RefSeq" id="WP_106844787.1">
    <property type="nucleotide sequence ID" value="NZ_CP027792.1"/>
</dbReference>
<dbReference type="Pfam" id="PF11161">
    <property type="entry name" value="DUF2944"/>
    <property type="match status" value="1"/>
</dbReference>
<dbReference type="OrthoDB" id="7057642at2"/>
<gene>
    <name evidence="2" type="ORF">C7H73_00135</name>
</gene>
<evidence type="ECO:0000313" key="3">
    <source>
        <dbReference type="Proteomes" id="UP000241829"/>
    </source>
</evidence>
<reference evidence="3" key="1">
    <citation type="submission" date="2018-03" db="EMBL/GenBank/DDBJ databases">
        <title>Genome sequencing of Melaminivora sp. strain SC2-7.</title>
        <authorList>
            <person name="Kim S.-J."/>
            <person name="Heo J."/>
            <person name="Ahn J.-H."/>
            <person name="Kwon S.-W."/>
        </authorList>
    </citation>
    <scope>NUCLEOTIDE SEQUENCE [LARGE SCALE GENOMIC DNA]</scope>
    <source>
        <strain evidence="3">SC2-7</strain>
    </source>
</reference>
<accession>A0A2P1NGT8</accession>
<dbReference type="InterPro" id="IPR021332">
    <property type="entry name" value="DUF2944"/>
</dbReference>
<feature type="region of interest" description="Disordered" evidence="1">
    <location>
        <begin position="175"/>
        <end position="195"/>
    </location>
</feature>
<dbReference type="EMBL" id="CP027792">
    <property type="protein sequence ID" value="AVP56224.1"/>
    <property type="molecule type" value="Genomic_DNA"/>
</dbReference>
<organism evidence="2 3">
    <name type="scientific">Pulveribacter suum</name>
    <dbReference type="NCBI Taxonomy" id="2116657"/>
    <lineage>
        <taxon>Bacteria</taxon>
        <taxon>Pseudomonadati</taxon>
        <taxon>Pseudomonadota</taxon>
        <taxon>Betaproteobacteria</taxon>
        <taxon>Burkholderiales</taxon>
        <taxon>Comamonadaceae</taxon>
        <taxon>Pulveribacter</taxon>
    </lineage>
</organism>